<feature type="coiled-coil region" evidence="5">
    <location>
        <begin position="28"/>
        <end position="79"/>
    </location>
</feature>
<keyword evidence="4" id="KW-0206">Cytoskeleton</keyword>
<dbReference type="InterPro" id="IPR002017">
    <property type="entry name" value="Spectrin_repeat"/>
</dbReference>
<dbReference type="PANTHER" id="PTHR12268:SF14">
    <property type="entry name" value="DYSTROPHIN-1"/>
    <property type="match status" value="1"/>
</dbReference>
<dbReference type="SUPFAM" id="SSF46966">
    <property type="entry name" value="Spectrin repeat"/>
    <property type="match status" value="1"/>
</dbReference>
<evidence type="ECO:0000256" key="2">
    <source>
        <dbReference type="ARBA" id="ARBA00022490"/>
    </source>
</evidence>
<dbReference type="Pfam" id="PF00435">
    <property type="entry name" value="Spectrin"/>
    <property type="match status" value="1"/>
</dbReference>
<dbReference type="InterPro" id="IPR050774">
    <property type="entry name" value="KCMF1/Dystrophin"/>
</dbReference>
<sequence>MAVAKVFQNQLEPLMEWLDKAEKKFGSMESVSTDADKIEQQINEQKALVDGIDKHEPKFEELQSKANELLDQISDEDAAMVKDKISNLQGRFDDLREGSADRLTKMTEALH</sequence>
<keyword evidence="5" id="KW-0175">Coiled coil</keyword>
<evidence type="ECO:0000256" key="3">
    <source>
        <dbReference type="ARBA" id="ARBA00022837"/>
    </source>
</evidence>
<evidence type="ECO:0000313" key="6">
    <source>
        <dbReference type="EMBL" id="CAH1803322.1"/>
    </source>
</evidence>
<comment type="caution">
    <text evidence="6">The sequence shown here is derived from an EMBL/GenBank/DDBJ whole genome shotgun (WGS) entry which is preliminary data.</text>
</comment>
<proteinExistence type="predicted"/>
<gene>
    <name evidence="6" type="ORF">OFUS_LOCUS26927</name>
</gene>
<reference evidence="6" key="1">
    <citation type="submission" date="2022-03" db="EMBL/GenBank/DDBJ databases">
        <authorList>
            <person name="Martin C."/>
        </authorList>
    </citation>
    <scope>NUCLEOTIDE SEQUENCE</scope>
</reference>
<evidence type="ECO:0000256" key="5">
    <source>
        <dbReference type="SAM" id="Coils"/>
    </source>
</evidence>
<accession>A0A8S4QBX7</accession>
<dbReference type="EMBL" id="CAIIXF020000521">
    <property type="protein sequence ID" value="CAH1803322.1"/>
    <property type="molecule type" value="Genomic_DNA"/>
</dbReference>
<organism evidence="6 7">
    <name type="scientific">Owenia fusiformis</name>
    <name type="common">Polychaete worm</name>
    <dbReference type="NCBI Taxonomy" id="6347"/>
    <lineage>
        <taxon>Eukaryota</taxon>
        <taxon>Metazoa</taxon>
        <taxon>Spiralia</taxon>
        <taxon>Lophotrochozoa</taxon>
        <taxon>Annelida</taxon>
        <taxon>Polychaeta</taxon>
        <taxon>Sedentaria</taxon>
        <taxon>Canalipalpata</taxon>
        <taxon>Sabellida</taxon>
        <taxon>Oweniida</taxon>
        <taxon>Oweniidae</taxon>
        <taxon>Owenia</taxon>
    </lineage>
</organism>
<dbReference type="FunFam" id="1.20.58.60:FF:000001">
    <property type="entry name" value="Microtubule-actin cross-linking factor 1"/>
    <property type="match status" value="1"/>
</dbReference>
<dbReference type="GO" id="GO:0005886">
    <property type="term" value="C:plasma membrane"/>
    <property type="evidence" value="ECO:0007669"/>
    <property type="project" value="TreeGrafter"/>
</dbReference>
<dbReference type="AlphaFoldDB" id="A0A8S4QBX7"/>
<protein>
    <submittedName>
        <fullName evidence="6">Uncharacterized protein</fullName>
    </submittedName>
</protein>
<evidence type="ECO:0000256" key="1">
    <source>
        <dbReference type="ARBA" id="ARBA00004496"/>
    </source>
</evidence>
<keyword evidence="3" id="KW-0106">Calcium</keyword>
<name>A0A8S4QBX7_OWEFU</name>
<dbReference type="SMART" id="SM00150">
    <property type="entry name" value="SPEC"/>
    <property type="match status" value="1"/>
</dbReference>
<dbReference type="PANTHER" id="PTHR12268">
    <property type="entry name" value="E3 UBIQUITIN-PROTEIN LIGASE KCMF1"/>
    <property type="match status" value="1"/>
</dbReference>
<keyword evidence="2" id="KW-0963">Cytoplasm</keyword>
<evidence type="ECO:0000313" key="7">
    <source>
        <dbReference type="Proteomes" id="UP000749559"/>
    </source>
</evidence>
<dbReference type="InterPro" id="IPR018159">
    <property type="entry name" value="Spectrin/alpha-actinin"/>
</dbReference>
<keyword evidence="7" id="KW-1185">Reference proteome</keyword>
<dbReference type="Proteomes" id="UP000749559">
    <property type="component" value="Unassembled WGS sequence"/>
</dbReference>
<comment type="subcellular location">
    <subcellularLocation>
        <location evidence="1">Cytoplasm</location>
    </subcellularLocation>
</comment>
<evidence type="ECO:0000256" key="4">
    <source>
        <dbReference type="ARBA" id="ARBA00023212"/>
    </source>
</evidence>
<dbReference type="Gene3D" id="1.20.58.60">
    <property type="match status" value="1"/>
</dbReference>